<feature type="domain" description="Acyclic terpene utilisation N-terminal" evidence="1">
    <location>
        <begin position="13"/>
        <end position="454"/>
    </location>
</feature>
<sequence>MDQAMNATSGKVVRIGGASGFWGDSSLGPVQLVREGSIDYLVFDYLAELTMSILAGARMKRPEEGYATDFVAVALRSVLRQAVAQGIRIVSNAGGVNPRGCAAAVQALADELGVPVRIAIVTGDDVLALAPAMRAAGAVDMSSGDPLPEKLVTANAYLGALPIARALDAGADIVITGRCVDSAVTLGVLLHEFSWPADDFDRLAAGSLAGHIIECGCQATGGLHTDWAAVPDWANIGYPIVECHEDGSFILTKPPETGGLVTPATVGEQLLYEIGDPASYLLPDVTCDFRQVRMEQAGLHRVLVTGARGRPPTGTYKVSATAAVGFKLSAQLTIVGVDAAAKAKRTGEALIERGRWLLREAGAADFLATHVELLGTESAYGPHAQPLPTREVVLRLTVTHADRQALVMFSREFAAPGTSWSPGTTGVGGRPSVAPVLRQFAFLLPKEQVEPTVMIGDTTFAVQLPPAKPQVAPEPLASAAGALPARPRKTVPLVQIAWGRSGDKGDSSNIGLIARRPELLAVLMEQVTPERVKEYLRHLVQGPVHRYELPGIHAINLVCEHALGGGGMASLRNDPLGKGMAQMLLDMPVEVPENLLPELPA</sequence>
<organism evidence="3">
    <name type="scientific">Microvirga ossetica</name>
    <dbReference type="NCBI Taxonomy" id="1882682"/>
    <lineage>
        <taxon>Bacteria</taxon>
        <taxon>Pseudomonadati</taxon>
        <taxon>Pseudomonadota</taxon>
        <taxon>Alphaproteobacteria</taxon>
        <taxon>Hyphomicrobiales</taxon>
        <taxon>Methylobacteriaceae</taxon>
        <taxon>Microvirga</taxon>
    </lineage>
</organism>
<dbReference type="AlphaFoldDB" id="A0A1B2EV74"/>
<gene>
    <name evidence="3" type="ORF">BB934_36880</name>
</gene>
<dbReference type="InterPro" id="IPR056362">
    <property type="entry name" value="AtuA-like_ferredoxin_dom"/>
</dbReference>
<geneLocation type="plasmid" evidence="3">
    <name>unnamed3</name>
</geneLocation>
<evidence type="ECO:0000259" key="1">
    <source>
        <dbReference type="Pfam" id="PF07287"/>
    </source>
</evidence>
<dbReference type="KEGG" id="moc:BB934_36880"/>
<name>A0A1B2EV74_9HYPH</name>
<evidence type="ECO:0000259" key="2">
    <source>
        <dbReference type="Pfam" id="PF23544"/>
    </source>
</evidence>
<dbReference type="EMBL" id="CP016618">
    <property type="protein sequence ID" value="ANY83802.1"/>
    <property type="molecule type" value="Genomic_DNA"/>
</dbReference>
<dbReference type="OrthoDB" id="9763456at2"/>
<dbReference type="PANTHER" id="PTHR47708">
    <property type="match status" value="1"/>
</dbReference>
<dbReference type="PANTHER" id="PTHR47708:SF2">
    <property type="entry name" value="SI:CH73-132F6.5"/>
    <property type="match status" value="1"/>
</dbReference>
<reference evidence="3" key="1">
    <citation type="submission" date="2016-07" db="EMBL/GenBank/DDBJ databases">
        <title>Microvirga ossetica sp. nov. a new species of rhizobia isolated from root nodules of the legume species Vicia alpestris Steven originated from North Ossetia region in the Caucasus.</title>
        <authorList>
            <person name="Safronova V.I."/>
            <person name="Kuznetsova I.G."/>
            <person name="Sazanova A.L."/>
            <person name="Belimov A."/>
            <person name="Andronov E."/>
            <person name="Osledkin Y.S."/>
            <person name="Onishchuk O.P."/>
            <person name="Kurchak O.N."/>
            <person name="Shaposhnikov A.I."/>
            <person name="Willems A."/>
            <person name="Tikhonovich I.A."/>
        </authorList>
    </citation>
    <scope>NUCLEOTIDE SEQUENCE [LARGE SCALE GENOMIC DNA]</scope>
    <source>
        <strain evidence="3">V5/3M</strain>
        <plasmid evidence="3">unnamed3</plasmid>
    </source>
</reference>
<accession>A0A1B2EV74</accession>
<protein>
    <submittedName>
        <fullName evidence="3">Terpene utilization protein AtuA</fullName>
    </submittedName>
</protein>
<dbReference type="Pfam" id="PF23544">
    <property type="entry name" value="AtuA_ferredoxin"/>
    <property type="match status" value="1"/>
</dbReference>
<evidence type="ECO:0000313" key="3">
    <source>
        <dbReference type="EMBL" id="ANY83802.1"/>
    </source>
</evidence>
<dbReference type="Pfam" id="PF07287">
    <property type="entry name" value="AtuA"/>
    <property type="match status" value="1"/>
</dbReference>
<keyword evidence="3" id="KW-0614">Plasmid</keyword>
<dbReference type="InterPro" id="IPR010839">
    <property type="entry name" value="AtuA_N"/>
</dbReference>
<feature type="domain" description="AtuA-like ferredoxin-fold" evidence="2">
    <location>
        <begin position="491"/>
        <end position="589"/>
    </location>
</feature>
<proteinExistence type="predicted"/>